<organism evidence="2 3">
    <name type="scientific">Veillonella magna</name>
    <dbReference type="NCBI Taxonomy" id="464322"/>
    <lineage>
        <taxon>Bacteria</taxon>
        <taxon>Bacillati</taxon>
        <taxon>Bacillota</taxon>
        <taxon>Negativicutes</taxon>
        <taxon>Veillonellales</taxon>
        <taxon>Veillonellaceae</taxon>
        <taxon>Veillonella</taxon>
    </lineage>
</organism>
<protein>
    <submittedName>
        <fullName evidence="2">5-methyltetrahydropteroyltriglutamate--homocysteine S-methyltransferase</fullName>
        <ecNumber evidence="2">2.1.1.14</ecNumber>
    </submittedName>
</protein>
<dbReference type="Proteomes" id="UP000707138">
    <property type="component" value="Unassembled WGS sequence"/>
</dbReference>
<dbReference type="EC" id="2.1.1.14" evidence="2"/>
<sequence>MSTAIEKGPFRYDIVGSFLRTPEIKEARQAFEAGTLDKAGLRKVENEEIAKLVDKELAVGLKAVTDGEYRRSFWHLDFLENLKGITHVKADAWSVKFKSHQPKAVTIEITDTIDFEDHPFVEDFKEFNAIVNNRAVAKMTIPSPSMLHLICCVRNEHFTLPACYNSEDEIFEDIAKAYKKALHAFYDAGCRYLQLDDTSWGEFCDAEKRKAYAARGIDVDKVGQKYVEVINKVLEDKPADLTVTMHICRGNFRSTWFSSGGYDPIAPILFAHCKVDGFFLEYDSDRAGGFTPLRHIKDQKVVLGLVTSKFADLEKEEDIIERINEATLYVPKEQLCISPQCGFASTEEGNAITDEDQWKKLSLLKSIAEKVW</sequence>
<comment type="caution">
    <text evidence="2">The sequence shown here is derived from an EMBL/GenBank/DDBJ whole genome shotgun (WGS) entry which is preliminary data.</text>
</comment>
<feature type="domain" description="Cobalamin-independent methionine synthase MetE C-terminal/archaeal" evidence="1">
    <location>
        <begin position="15"/>
        <end position="352"/>
    </location>
</feature>
<keyword evidence="3" id="KW-1185">Reference proteome</keyword>
<dbReference type="InterPro" id="IPR038071">
    <property type="entry name" value="UROD/MetE-like_sf"/>
</dbReference>
<dbReference type="CDD" id="cd03311">
    <property type="entry name" value="CIMS_C_terminal_like"/>
    <property type="match status" value="1"/>
</dbReference>
<dbReference type="SUPFAM" id="SSF51726">
    <property type="entry name" value="UROD/MetE-like"/>
    <property type="match status" value="1"/>
</dbReference>
<dbReference type="GO" id="GO:0032259">
    <property type="term" value="P:methylation"/>
    <property type="evidence" value="ECO:0007669"/>
    <property type="project" value="UniProtKB-KW"/>
</dbReference>
<proteinExistence type="predicted"/>
<dbReference type="RefSeq" id="WP_205088324.1">
    <property type="nucleotide sequence ID" value="NZ_JACJLA010000019.1"/>
</dbReference>
<dbReference type="GO" id="GO:0003871">
    <property type="term" value="F:5-methyltetrahydropteroyltriglutamate-homocysteine S-methyltransferase activity"/>
    <property type="evidence" value="ECO:0007669"/>
    <property type="project" value="UniProtKB-EC"/>
</dbReference>
<accession>A0ABS2GHU3</accession>
<dbReference type="Pfam" id="PF01717">
    <property type="entry name" value="Meth_synt_2"/>
    <property type="match status" value="1"/>
</dbReference>
<dbReference type="InterPro" id="IPR002629">
    <property type="entry name" value="Met_Synth_C/arc"/>
</dbReference>
<keyword evidence="2" id="KW-0489">Methyltransferase</keyword>
<keyword evidence="2" id="KW-0808">Transferase</keyword>
<dbReference type="PANTHER" id="PTHR43844:SF1">
    <property type="entry name" value="METHIONINE SYNTHASE"/>
    <property type="match status" value="1"/>
</dbReference>
<dbReference type="NCBIfam" id="NF005085">
    <property type="entry name" value="PRK06520.1"/>
    <property type="match status" value="1"/>
</dbReference>
<evidence type="ECO:0000259" key="1">
    <source>
        <dbReference type="Pfam" id="PF01717"/>
    </source>
</evidence>
<dbReference type="PANTHER" id="PTHR43844">
    <property type="entry name" value="METHIONINE SYNTHASE"/>
    <property type="match status" value="1"/>
</dbReference>
<name>A0ABS2GHU3_9FIRM</name>
<evidence type="ECO:0000313" key="3">
    <source>
        <dbReference type="Proteomes" id="UP000707138"/>
    </source>
</evidence>
<gene>
    <name evidence="2" type="ORF">H6A01_08715</name>
</gene>
<reference evidence="2 3" key="1">
    <citation type="journal article" date="2021" name="Sci. Rep.">
        <title>The distribution of antibiotic resistance genes in chicken gut microbiota commensals.</title>
        <authorList>
            <person name="Juricova H."/>
            <person name="Matiasovicova J."/>
            <person name="Kubasova T."/>
            <person name="Cejkova D."/>
            <person name="Rychlik I."/>
        </authorList>
    </citation>
    <scope>NUCLEOTIDE SEQUENCE [LARGE SCALE GENOMIC DNA]</scope>
    <source>
        <strain evidence="2 3">An537</strain>
    </source>
</reference>
<dbReference type="Gene3D" id="3.20.20.210">
    <property type="match status" value="1"/>
</dbReference>
<evidence type="ECO:0000313" key="2">
    <source>
        <dbReference type="EMBL" id="MBM6913400.1"/>
    </source>
</evidence>
<dbReference type="EMBL" id="JACJLA010000019">
    <property type="protein sequence ID" value="MBM6913400.1"/>
    <property type="molecule type" value="Genomic_DNA"/>
</dbReference>